<dbReference type="AlphaFoldDB" id="A0A1V1PC86"/>
<feature type="domain" description="KaiB" evidence="1">
    <location>
        <begin position="5"/>
        <end position="86"/>
    </location>
</feature>
<sequence length="88" mass="10021">MYEFTLYVSKSNSQTQDIVATLQCVLDDRLNKHYSLLVVNVVEQPEEADKDNICMTPTLVKKSPPPVRKIIGDITKLERVMDQLIALD</sequence>
<dbReference type="InterPro" id="IPR011649">
    <property type="entry name" value="KaiB_domain"/>
</dbReference>
<evidence type="ECO:0000259" key="1">
    <source>
        <dbReference type="SMART" id="SM01248"/>
    </source>
</evidence>
<name>A0A1V1PC86_9BACT</name>
<comment type="caution">
    <text evidence="2">The sequence shown here is derived from an EMBL/GenBank/DDBJ whole genome shotgun (WGS) entry which is preliminary data.</text>
</comment>
<reference evidence="3" key="1">
    <citation type="submission" date="2012-11" db="EMBL/GenBank/DDBJ databases">
        <authorList>
            <person name="Lucero-Rivera Y.E."/>
            <person name="Tovar-Ramirez D."/>
        </authorList>
    </citation>
    <scope>NUCLEOTIDE SEQUENCE [LARGE SCALE GENOMIC DNA]</scope>
    <source>
        <strain evidence="3">Araruama</strain>
    </source>
</reference>
<evidence type="ECO:0000313" key="3">
    <source>
        <dbReference type="Proteomes" id="UP000189670"/>
    </source>
</evidence>
<accession>A0A1V1PC86</accession>
<dbReference type="Pfam" id="PF07689">
    <property type="entry name" value="KaiB"/>
    <property type="match status" value="1"/>
</dbReference>
<protein>
    <submittedName>
        <fullName evidence="2">Circadian clock protein KaiB</fullName>
    </submittedName>
</protein>
<gene>
    <name evidence="2" type="primary">kaiB</name>
    <name evidence="2" type="ORF">OMM_07459</name>
</gene>
<organism evidence="2 3">
    <name type="scientific">Candidatus Magnetoglobus multicellularis str. Araruama</name>
    <dbReference type="NCBI Taxonomy" id="890399"/>
    <lineage>
        <taxon>Bacteria</taxon>
        <taxon>Pseudomonadati</taxon>
        <taxon>Thermodesulfobacteriota</taxon>
        <taxon>Desulfobacteria</taxon>
        <taxon>Desulfobacterales</taxon>
        <taxon>Desulfobacteraceae</taxon>
        <taxon>Candidatus Magnetoglobus</taxon>
    </lineage>
</organism>
<dbReference type="GO" id="GO:0048511">
    <property type="term" value="P:rhythmic process"/>
    <property type="evidence" value="ECO:0007669"/>
    <property type="project" value="InterPro"/>
</dbReference>
<dbReference type="PANTHER" id="PTHR41709">
    <property type="entry name" value="KAIB-LIKE PROTEIN 1"/>
    <property type="match status" value="1"/>
</dbReference>
<evidence type="ECO:0000313" key="2">
    <source>
        <dbReference type="EMBL" id="ETR72532.1"/>
    </source>
</evidence>
<dbReference type="EMBL" id="ATBP01000138">
    <property type="protein sequence ID" value="ETR72532.1"/>
    <property type="molecule type" value="Genomic_DNA"/>
</dbReference>
<dbReference type="SUPFAM" id="SSF52833">
    <property type="entry name" value="Thioredoxin-like"/>
    <property type="match status" value="1"/>
</dbReference>
<dbReference type="Gene3D" id="3.40.30.10">
    <property type="entry name" value="Glutaredoxin"/>
    <property type="match status" value="1"/>
</dbReference>
<dbReference type="Proteomes" id="UP000189670">
    <property type="component" value="Unassembled WGS sequence"/>
</dbReference>
<dbReference type="InterPro" id="IPR036249">
    <property type="entry name" value="Thioredoxin-like_sf"/>
</dbReference>
<dbReference type="PANTHER" id="PTHR41709:SF2">
    <property type="entry name" value="CIRCADIAN CLOCK PROTEIN KAIB2"/>
    <property type="match status" value="1"/>
</dbReference>
<dbReference type="InterPro" id="IPR039022">
    <property type="entry name" value="KaiB-like"/>
</dbReference>
<dbReference type="SMART" id="SM01248">
    <property type="entry name" value="KaiB"/>
    <property type="match status" value="1"/>
</dbReference>
<proteinExistence type="predicted"/>